<gene>
    <name evidence="3" type="ORF">M9458_043138</name>
</gene>
<proteinExistence type="predicted"/>
<protein>
    <recommendedName>
        <fullName evidence="2">SCAN box domain-containing protein</fullName>
    </recommendedName>
</protein>
<organism evidence="3 4">
    <name type="scientific">Cirrhinus mrigala</name>
    <name type="common">Mrigala</name>
    <dbReference type="NCBI Taxonomy" id="683832"/>
    <lineage>
        <taxon>Eukaryota</taxon>
        <taxon>Metazoa</taxon>
        <taxon>Chordata</taxon>
        <taxon>Craniata</taxon>
        <taxon>Vertebrata</taxon>
        <taxon>Euteleostomi</taxon>
        <taxon>Actinopterygii</taxon>
        <taxon>Neopterygii</taxon>
        <taxon>Teleostei</taxon>
        <taxon>Ostariophysi</taxon>
        <taxon>Cypriniformes</taxon>
        <taxon>Cyprinidae</taxon>
        <taxon>Labeoninae</taxon>
        <taxon>Labeonini</taxon>
        <taxon>Cirrhinus</taxon>
    </lineage>
</organism>
<evidence type="ECO:0000259" key="2">
    <source>
        <dbReference type="PROSITE" id="PS50804"/>
    </source>
</evidence>
<feature type="non-terminal residue" evidence="3">
    <location>
        <position position="1"/>
    </location>
</feature>
<evidence type="ECO:0000256" key="1">
    <source>
        <dbReference type="SAM" id="MobiDB-lite"/>
    </source>
</evidence>
<dbReference type="EMBL" id="JAMKFB020000022">
    <property type="protein sequence ID" value="KAL0159413.1"/>
    <property type="molecule type" value="Genomic_DNA"/>
</dbReference>
<dbReference type="AlphaFoldDB" id="A0ABD0NBI1"/>
<comment type="caution">
    <text evidence="3">The sequence shown here is derived from an EMBL/GenBank/DDBJ whole genome shotgun (WGS) entry which is preliminary data.</text>
</comment>
<dbReference type="Gene3D" id="1.10.4020.10">
    <property type="entry name" value="DNA breaking-rejoining enzymes"/>
    <property type="match status" value="1"/>
</dbReference>
<sequence>AYFTLPPEAADNYEEVKREILGRFGLSSICAAQQFHEWSYKPRLPARAQAAELHQLAQHWLSAGEPTAAQVVERMTIDRFLRALPRSHQQAVGIRNPTTLTEIVEAVSPPYPRRLTQERRMPEGTGRPMSTPAVPPIRDEPRMSLNHCWLLDVGVVKDLPVPVLLGRDWPGLDCLLTSQPASQKGSRRSRKPARRRRLPALATADSGRDGESPSQNTNLFYDVFQQVSGGGSFAKEQHADDRLKHCWTQVRIIEV</sequence>
<evidence type="ECO:0000313" key="3">
    <source>
        <dbReference type="EMBL" id="KAL0159413.1"/>
    </source>
</evidence>
<dbReference type="SUPFAM" id="SSF47353">
    <property type="entry name" value="Retrovirus capsid dimerization domain-like"/>
    <property type="match status" value="1"/>
</dbReference>
<evidence type="ECO:0000313" key="4">
    <source>
        <dbReference type="Proteomes" id="UP001529510"/>
    </source>
</evidence>
<reference evidence="3 4" key="1">
    <citation type="submission" date="2024-05" db="EMBL/GenBank/DDBJ databases">
        <title>Genome sequencing and assembly of Indian major carp, Cirrhinus mrigala (Hamilton, 1822).</title>
        <authorList>
            <person name="Mohindra V."/>
            <person name="Chowdhury L.M."/>
            <person name="Lal K."/>
            <person name="Jena J.K."/>
        </authorList>
    </citation>
    <scope>NUCLEOTIDE SEQUENCE [LARGE SCALE GENOMIC DNA]</scope>
    <source>
        <strain evidence="3">CM1030</strain>
        <tissue evidence="3">Blood</tissue>
    </source>
</reference>
<dbReference type="PROSITE" id="PS50804">
    <property type="entry name" value="SCAN_BOX"/>
    <property type="match status" value="1"/>
</dbReference>
<keyword evidence="4" id="KW-1185">Reference proteome</keyword>
<dbReference type="Proteomes" id="UP001529510">
    <property type="component" value="Unassembled WGS sequence"/>
</dbReference>
<dbReference type="PANTHER" id="PTHR46888">
    <property type="entry name" value="ZINC KNUCKLE DOMAINCONTAINING PROTEIN-RELATED"/>
    <property type="match status" value="1"/>
</dbReference>
<accession>A0ABD0NBI1</accession>
<dbReference type="InterPro" id="IPR003309">
    <property type="entry name" value="SCAN_dom"/>
</dbReference>
<feature type="compositionally biased region" description="Basic residues" evidence="1">
    <location>
        <begin position="185"/>
        <end position="198"/>
    </location>
</feature>
<name>A0ABD0NBI1_CIRMR</name>
<feature type="domain" description="SCAN box" evidence="2">
    <location>
        <begin position="33"/>
        <end position="107"/>
    </location>
</feature>
<dbReference type="Pfam" id="PF02023">
    <property type="entry name" value="SCAN"/>
    <property type="match status" value="1"/>
</dbReference>
<dbReference type="PANTHER" id="PTHR46888:SF15">
    <property type="entry name" value="ZINC FINGER AND SCAN DOMAIN-CONTAINING PROTEIN 12-LIKE"/>
    <property type="match status" value="1"/>
</dbReference>
<feature type="region of interest" description="Disordered" evidence="1">
    <location>
        <begin position="177"/>
        <end position="216"/>
    </location>
</feature>
<dbReference type="InterPro" id="IPR038269">
    <property type="entry name" value="SCAN_sf"/>
</dbReference>